<evidence type="ECO:0000256" key="1">
    <source>
        <dbReference type="SAM" id="Phobius"/>
    </source>
</evidence>
<name>A0AAD9LJQ0_9STRA</name>
<keyword evidence="1" id="KW-1133">Transmembrane helix</keyword>
<comment type="caution">
    <text evidence="2">The sequence shown here is derived from an EMBL/GenBank/DDBJ whole genome shotgun (WGS) entry which is preliminary data.</text>
</comment>
<dbReference type="AlphaFoldDB" id="A0AAD9LJQ0"/>
<accession>A0AAD9LJQ0</accession>
<proteinExistence type="predicted"/>
<protein>
    <submittedName>
        <fullName evidence="2">Uncharacterized protein</fullName>
    </submittedName>
</protein>
<evidence type="ECO:0000313" key="2">
    <source>
        <dbReference type="EMBL" id="KAK1938152.1"/>
    </source>
</evidence>
<gene>
    <name evidence="2" type="ORF">P3T76_009302</name>
</gene>
<reference evidence="2" key="1">
    <citation type="submission" date="2023-08" db="EMBL/GenBank/DDBJ databases">
        <title>Reference Genome Resource for the Citrus Pathogen Phytophthora citrophthora.</title>
        <authorList>
            <person name="Moller H."/>
            <person name="Coetzee B."/>
            <person name="Rose L.J."/>
            <person name="Van Niekerk J.M."/>
        </authorList>
    </citation>
    <scope>NUCLEOTIDE SEQUENCE</scope>
    <source>
        <strain evidence="2">STE-U-9442</strain>
    </source>
</reference>
<keyword evidence="1" id="KW-0812">Transmembrane</keyword>
<dbReference type="Proteomes" id="UP001259832">
    <property type="component" value="Unassembled WGS sequence"/>
</dbReference>
<dbReference type="EMBL" id="JASMQC010000018">
    <property type="protein sequence ID" value="KAK1938152.1"/>
    <property type="molecule type" value="Genomic_DNA"/>
</dbReference>
<organism evidence="2 3">
    <name type="scientific">Phytophthora citrophthora</name>
    <dbReference type="NCBI Taxonomy" id="4793"/>
    <lineage>
        <taxon>Eukaryota</taxon>
        <taxon>Sar</taxon>
        <taxon>Stramenopiles</taxon>
        <taxon>Oomycota</taxon>
        <taxon>Peronosporomycetes</taxon>
        <taxon>Peronosporales</taxon>
        <taxon>Peronosporaceae</taxon>
        <taxon>Phytophthora</taxon>
    </lineage>
</organism>
<feature type="transmembrane region" description="Helical" evidence="1">
    <location>
        <begin position="30"/>
        <end position="50"/>
    </location>
</feature>
<evidence type="ECO:0000313" key="3">
    <source>
        <dbReference type="Proteomes" id="UP001259832"/>
    </source>
</evidence>
<sequence>MLDPNDKKTPLLPRIDPPIEFDVVPHDHSLLGLASVAVSALCFSILTMPIKYQTYSMTSMKAIFWRSTGAFVFKFGAIQLKLYKKTNVNISNMYFVLSGR</sequence>
<keyword evidence="3" id="KW-1185">Reference proteome</keyword>
<keyword evidence="1" id="KW-0472">Membrane</keyword>